<proteinExistence type="predicted"/>
<evidence type="ECO:0000313" key="1">
    <source>
        <dbReference type="EMBL" id="AES75392.1"/>
    </source>
</evidence>
<dbReference type="PaxDb" id="3880-AES75392"/>
<evidence type="ECO:0000313" key="3">
    <source>
        <dbReference type="Proteomes" id="UP000002051"/>
    </source>
</evidence>
<keyword evidence="3" id="KW-1185">Reference proteome</keyword>
<dbReference type="PANTHER" id="PTHR31286">
    <property type="entry name" value="GLYCINE-RICH CELL WALL STRUCTURAL PROTEIN 1.8-LIKE"/>
    <property type="match status" value="1"/>
</dbReference>
<evidence type="ECO:0000313" key="2">
    <source>
        <dbReference type="EnsemblPlants" id="AES75392"/>
    </source>
</evidence>
<organism evidence="1 3">
    <name type="scientific">Medicago truncatula</name>
    <name type="common">Barrel medic</name>
    <name type="synonym">Medicago tribuloides</name>
    <dbReference type="NCBI Taxonomy" id="3880"/>
    <lineage>
        <taxon>Eukaryota</taxon>
        <taxon>Viridiplantae</taxon>
        <taxon>Streptophyta</taxon>
        <taxon>Embryophyta</taxon>
        <taxon>Tracheophyta</taxon>
        <taxon>Spermatophyta</taxon>
        <taxon>Magnoliopsida</taxon>
        <taxon>eudicotyledons</taxon>
        <taxon>Gunneridae</taxon>
        <taxon>Pentapetalae</taxon>
        <taxon>rosids</taxon>
        <taxon>fabids</taxon>
        <taxon>Fabales</taxon>
        <taxon>Fabaceae</taxon>
        <taxon>Papilionoideae</taxon>
        <taxon>50 kb inversion clade</taxon>
        <taxon>NPAAA clade</taxon>
        <taxon>Hologalegina</taxon>
        <taxon>IRL clade</taxon>
        <taxon>Trifolieae</taxon>
        <taxon>Medicago</taxon>
    </lineage>
</organism>
<accession>G7KIZ7</accession>
<dbReference type="EMBL" id="CM001222">
    <property type="protein sequence ID" value="AES75392.1"/>
    <property type="molecule type" value="Genomic_DNA"/>
</dbReference>
<dbReference type="HOGENOM" id="CLU_1130534_0_0_1"/>
<reference evidence="1 3" key="2">
    <citation type="journal article" date="2014" name="BMC Genomics">
        <title>An improved genome release (version Mt4.0) for the model legume Medicago truncatula.</title>
        <authorList>
            <person name="Tang H."/>
            <person name="Krishnakumar V."/>
            <person name="Bidwell S."/>
            <person name="Rosen B."/>
            <person name="Chan A."/>
            <person name="Zhou S."/>
            <person name="Gentzbittel L."/>
            <person name="Childs K.L."/>
            <person name="Yandell M."/>
            <person name="Gundlach H."/>
            <person name="Mayer K.F."/>
            <person name="Schwartz D.C."/>
            <person name="Town C.D."/>
        </authorList>
    </citation>
    <scope>GENOME REANNOTATION</scope>
    <source>
        <strain evidence="2 3">cv. Jemalong A17</strain>
    </source>
</reference>
<dbReference type="InterPro" id="IPR040256">
    <property type="entry name" value="At4g02000-like"/>
</dbReference>
<dbReference type="EnsemblPlants" id="AES75392">
    <property type="protein sequence ID" value="AES75392"/>
    <property type="gene ID" value="MTR_6g043680"/>
</dbReference>
<dbReference type="Proteomes" id="UP000002051">
    <property type="component" value="Chromosome 6"/>
</dbReference>
<sequence length="246" mass="28686">MALCDGHYSSPVIGKIATAQIICPYSNSYRFKLDQSSIAAICYTRGELWKQWTTIGPWKMLPLGRGYYELSFALYEDVRSVWDLDTVNLKPGVLWKFEWTKDFNAHTQSQIYAQVRIRLLELGAIRTLLVIDNAKQNYVFRHYARVLMDMDLSQQIFHEIMFEREIFSFNIEVSCEWHEEFCSYCKNIDLSVVNNRRLHPIQNKNVEESHNCLQLGIYSVCSHIYREGNCCAVKLVTHGHSIPEVS</sequence>
<name>G7KIZ7_MEDTR</name>
<reference evidence="2" key="3">
    <citation type="submission" date="2015-04" db="UniProtKB">
        <authorList>
            <consortium name="EnsemblPlants"/>
        </authorList>
    </citation>
    <scope>IDENTIFICATION</scope>
    <source>
        <strain evidence="2">cv. Jemalong A17</strain>
    </source>
</reference>
<dbReference type="PANTHER" id="PTHR31286:SF60">
    <property type="entry name" value="PROTEIN, PUTATIVE-RELATED"/>
    <property type="match status" value="1"/>
</dbReference>
<reference evidence="1 3" key="1">
    <citation type="journal article" date="2011" name="Nature">
        <title>The Medicago genome provides insight into the evolution of rhizobial symbioses.</title>
        <authorList>
            <person name="Young N.D."/>
            <person name="Debelle F."/>
            <person name="Oldroyd G.E."/>
            <person name="Geurts R."/>
            <person name="Cannon S.B."/>
            <person name="Udvardi M.K."/>
            <person name="Benedito V.A."/>
            <person name="Mayer K.F."/>
            <person name="Gouzy J."/>
            <person name="Schoof H."/>
            <person name="Van de Peer Y."/>
            <person name="Proost S."/>
            <person name="Cook D.R."/>
            <person name="Meyers B.C."/>
            <person name="Spannagl M."/>
            <person name="Cheung F."/>
            <person name="De Mita S."/>
            <person name="Krishnakumar V."/>
            <person name="Gundlach H."/>
            <person name="Zhou S."/>
            <person name="Mudge J."/>
            <person name="Bharti A.K."/>
            <person name="Murray J.D."/>
            <person name="Naoumkina M.A."/>
            <person name="Rosen B."/>
            <person name="Silverstein K.A."/>
            <person name="Tang H."/>
            <person name="Rombauts S."/>
            <person name="Zhao P.X."/>
            <person name="Zhou P."/>
            <person name="Barbe V."/>
            <person name="Bardou P."/>
            <person name="Bechner M."/>
            <person name="Bellec A."/>
            <person name="Berger A."/>
            <person name="Berges H."/>
            <person name="Bidwell S."/>
            <person name="Bisseling T."/>
            <person name="Choisne N."/>
            <person name="Couloux A."/>
            <person name="Denny R."/>
            <person name="Deshpande S."/>
            <person name="Dai X."/>
            <person name="Doyle J.J."/>
            <person name="Dudez A.M."/>
            <person name="Farmer A.D."/>
            <person name="Fouteau S."/>
            <person name="Franken C."/>
            <person name="Gibelin C."/>
            <person name="Gish J."/>
            <person name="Goldstein S."/>
            <person name="Gonzalez A.J."/>
            <person name="Green P.J."/>
            <person name="Hallab A."/>
            <person name="Hartog M."/>
            <person name="Hua A."/>
            <person name="Humphray S.J."/>
            <person name="Jeong D.H."/>
            <person name="Jing Y."/>
            <person name="Jocker A."/>
            <person name="Kenton S.M."/>
            <person name="Kim D.J."/>
            <person name="Klee K."/>
            <person name="Lai H."/>
            <person name="Lang C."/>
            <person name="Lin S."/>
            <person name="Macmil S.L."/>
            <person name="Magdelenat G."/>
            <person name="Matthews L."/>
            <person name="McCorrison J."/>
            <person name="Monaghan E.L."/>
            <person name="Mun J.H."/>
            <person name="Najar F.Z."/>
            <person name="Nicholson C."/>
            <person name="Noirot C."/>
            <person name="O'Bleness M."/>
            <person name="Paule C.R."/>
            <person name="Poulain J."/>
            <person name="Prion F."/>
            <person name="Qin B."/>
            <person name="Qu C."/>
            <person name="Retzel E.F."/>
            <person name="Riddle C."/>
            <person name="Sallet E."/>
            <person name="Samain S."/>
            <person name="Samson N."/>
            <person name="Sanders I."/>
            <person name="Saurat O."/>
            <person name="Scarpelli C."/>
            <person name="Schiex T."/>
            <person name="Segurens B."/>
            <person name="Severin A.J."/>
            <person name="Sherrier D.J."/>
            <person name="Shi R."/>
            <person name="Sims S."/>
            <person name="Singer S.R."/>
            <person name="Sinharoy S."/>
            <person name="Sterck L."/>
            <person name="Viollet A."/>
            <person name="Wang B.B."/>
            <person name="Wang K."/>
            <person name="Wang M."/>
            <person name="Wang X."/>
            <person name="Warfsmann J."/>
            <person name="Weissenbach J."/>
            <person name="White D.D."/>
            <person name="White J.D."/>
            <person name="Wiley G.B."/>
            <person name="Wincker P."/>
            <person name="Xing Y."/>
            <person name="Yang L."/>
            <person name="Yao Z."/>
            <person name="Ying F."/>
            <person name="Zhai J."/>
            <person name="Zhou L."/>
            <person name="Zuber A."/>
            <person name="Denarie J."/>
            <person name="Dixon R.A."/>
            <person name="May G.D."/>
            <person name="Schwartz D.C."/>
            <person name="Rogers J."/>
            <person name="Quetier F."/>
            <person name="Town C.D."/>
            <person name="Roe B.A."/>
        </authorList>
    </citation>
    <scope>NUCLEOTIDE SEQUENCE [LARGE SCALE GENOMIC DNA]</scope>
    <source>
        <strain evidence="1">A17</strain>
        <strain evidence="2 3">cv. Jemalong A17</strain>
    </source>
</reference>
<protein>
    <submittedName>
        <fullName evidence="1 2">Uncharacterized protein</fullName>
    </submittedName>
</protein>
<dbReference type="AlphaFoldDB" id="G7KIZ7"/>
<gene>
    <name evidence="1" type="ordered locus">MTR_6g043680</name>
</gene>